<reference evidence="2 3" key="1">
    <citation type="submission" date="2015-06" db="EMBL/GenBank/DDBJ databases">
        <title>Draft genome sequence of Streptomyces leeuwenhoekii C58, which produces the novel lasso peptide, chaxapeptin.</title>
        <authorList>
            <person name="Yi Y."/>
            <person name="Hai D."/>
            <person name="Jaspars M."/>
            <person name="Sheng H."/>
            <person name="Rateb M.E."/>
            <person name="Bull A."/>
            <person name="Goodfellow M."/>
            <person name="Asenjo J.A."/>
            <person name="Ebel R."/>
        </authorList>
    </citation>
    <scope>NUCLEOTIDE SEQUENCE [LARGE SCALE GENOMIC DNA]</scope>
    <source>
        <strain evidence="2 3">C58</strain>
    </source>
</reference>
<comment type="caution">
    <text evidence="2">The sequence shown here is derived from an EMBL/GenBank/DDBJ whole genome shotgun (WGS) entry which is preliminary data.</text>
</comment>
<keyword evidence="3" id="KW-1185">Reference proteome</keyword>
<gene>
    <name evidence="2" type="ORF">ACH49_10790</name>
</gene>
<proteinExistence type="predicted"/>
<dbReference type="Proteomes" id="UP000037274">
    <property type="component" value="Unassembled WGS sequence"/>
</dbReference>
<feature type="region of interest" description="Disordered" evidence="1">
    <location>
        <begin position="170"/>
        <end position="190"/>
    </location>
</feature>
<protein>
    <submittedName>
        <fullName evidence="2">Proline-rich protein</fullName>
    </submittedName>
</protein>
<dbReference type="EMBL" id="LFEH01000029">
    <property type="protein sequence ID" value="KMS79836.1"/>
    <property type="molecule type" value="Genomic_DNA"/>
</dbReference>
<feature type="compositionally biased region" description="Basic and acidic residues" evidence="1">
    <location>
        <begin position="96"/>
        <end position="112"/>
    </location>
</feature>
<dbReference type="InterPro" id="IPR047919">
    <property type="entry name" value="SCO3374-like"/>
</dbReference>
<feature type="region of interest" description="Disordered" evidence="1">
    <location>
        <begin position="76"/>
        <end position="117"/>
    </location>
</feature>
<evidence type="ECO:0000256" key="1">
    <source>
        <dbReference type="SAM" id="MobiDB-lite"/>
    </source>
</evidence>
<accession>A0ABR5I176</accession>
<name>A0ABR5I176_STRLW</name>
<evidence type="ECO:0000313" key="3">
    <source>
        <dbReference type="Proteomes" id="UP000037274"/>
    </source>
</evidence>
<evidence type="ECO:0000313" key="2">
    <source>
        <dbReference type="EMBL" id="KMS79836.1"/>
    </source>
</evidence>
<sequence length="190" mass="19234">MRLRTGVRFDVLDVPAQAGFAALGRLGPLSPVAVQGGRMRLFVAPGSAEELPGLLDWLEWGSLALDLAGIGAGGLIDAPPPPATGSGPVRPLPPGHPDRADSDPLAGADRRGPQGAAVWLRPPVPGCEVESSLPTLSALGGGGGAPDLVRLLGTVATACHRVRLWRASALPPAGAPGFSPVARRDGGKRP</sequence>
<dbReference type="NCBIfam" id="NF040464">
    <property type="entry name" value="SCO3374_fam"/>
    <property type="match status" value="1"/>
</dbReference>
<organism evidence="2 3">
    <name type="scientific">Streptomyces leeuwenhoekii</name>
    <dbReference type="NCBI Taxonomy" id="1437453"/>
    <lineage>
        <taxon>Bacteria</taxon>
        <taxon>Bacillati</taxon>
        <taxon>Actinomycetota</taxon>
        <taxon>Actinomycetes</taxon>
        <taxon>Kitasatosporales</taxon>
        <taxon>Streptomycetaceae</taxon>
        <taxon>Streptomyces</taxon>
    </lineage>
</organism>